<organism evidence="8 9">
    <name type="scientific">Pirellula staleyi (strain ATCC 27377 / DSM 6068 / ICPB 4128)</name>
    <name type="common">Pirella staleyi</name>
    <dbReference type="NCBI Taxonomy" id="530564"/>
    <lineage>
        <taxon>Bacteria</taxon>
        <taxon>Pseudomonadati</taxon>
        <taxon>Planctomycetota</taxon>
        <taxon>Planctomycetia</taxon>
        <taxon>Pirellulales</taxon>
        <taxon>Pirellulaceae</taxon>
        <taxon>Pirellula</taxon>
    </lineage>
</organism>
<dbReference type="OrthoDB" id="292841at2"/>
<dbReference type="STRING" id="530564.Psta_1117"/>
<dbReference type="Proteomes" id="UP000001887">
    <property type="component" value="Chromosome"/>
</dbReference>
<dbReference type="HOGENOM" id="CLU_876776_0_0_0"/>
<dbReference type="GO" id="GO:0016020">
    <property type="term" value="C:membrane"/>
    <property type="evidence" value="ECO:0007669"/>
    <property type="project" value="UniProtKB-SubCell"/>
</dbReference>
<feature type="region of interest" description="Disordered" evidence="5">
    <location>
        <begin position="65"/>
        <end position="94"/>
    </location>
</feature>
<keyword evidence="3 6" id="KW-1133">Transmembrane helix</keyword>
<evidence type="ECO:0000313" key="9">
    <source>
        <dbReference type="Proteomes" id="UP000001887"/>
    </source>
</evidence>
<accession>D2R8X3</accession>
<dbReference type="InterPro" id="IPR000515">
    <property type="entry name" value="MetI-like"/>
</dbReference>
<evidence type="ECO:0000256" key="4">
    <source>
        <dbReference type="ARBA" id="ARBA00023136"/>
    </source>
</evidence>
<dbReference type="GO" id="GO:0055085">
    <property type="term" value="P:transmembrane transport"/>
    <property type="evidence" value="ECO:0007669"/>
    <property type="project" value="InterPro"/>
</dbReference>
<dbReference type="InterPro" id="IPR025640">
    <property type="entry name" value="GYF_2"/>
</dbReference>
<reference evidence="8 9" key="1">
    <citation type="journal article" date="2009" name="Stand. Genomic Sci.">
        <title>Complete genome sequence of Pirellula staleyi type strain (ATCC 27377).</title>
        <authorList>
            <person name="Clum A."/>
            <person name="Tindall B.J."/>
            <person name="Sikorski J."/>
            <person name="Ivanova N."/>
            <person name="Mavrommatis K."/>
            <person name="Lucas S."/>
            <person name="Glavina del Rio T."/>
            <person name="Nolan M."/>
            <person name="Chen F."/>
            <person name="Tice H."/>
            <person name="Pitluck S."/>
            <person name="Cheng J.F."/>
            <person name="Chertkov O."/>
            <person name="Brettin T."/>
            <person name="Han C."/>
            <person name="Detter J.C."/>
            <person name="Kuske C."/>
            <person name="Bruce D."/>
            <person name="Goodwin L."/>
            <person name="Ovchinikova G."/>
            <person name="Pati A."/>
            <person name="Mikhailova N."/>
            <person name="Chen A."/>
            <person name="Palaniappan K."/>
            <person name="Land M."/>
            <person name="Hauser L."/>
            <person name="Chang Y.J."/>
            <person name="Jeffries C.D."/>
            <person name="Chain P."/>
            <person name="Rohde M."/>
            <person name="Goker M."/>
            <person name="Bristow J."/>
            <person name="Eisen J.A."/>
            <person name="Markowitz V."/>
            <person name="Hugenholtz P."/>
            <person name="Kyrpides N.C."/>
            <person name="Klenk H.P."/>
            <person name="Lapidus A."/>
        </authorList>
    </citation>
    <scope>NUCLEOTIDE SEQUENCE [LARGE SCALE GENOMIC DNA]</scope>
    <source>
        <strain evidence="9">ATCC 27377 / DSM 6068 / ICPB 4128</strain>
    </source>
</reference>
<dbReference type="KEGG" id="psl:Psta_1117"/>
<feature type="domain" description="GYF" evidence="7">
    <location>
        <begin position="105"/>
        <end position="154"/>
    </location>
</feature>
<keyword evidence="4 6" id="KW-0472">Membrane</keyword>
<feature type="domain" description="GYF" evidence="7">
    <location>
        <begin position="6"/>
        <end position="53"/>
    </location>
</feature>
<evidence type="ECO:0000256" key="2">
    <source>
        <dbReference type="ARBA" id="ARBA00022692"/>
    </source>
</evidence>
<keyword evidence="2 6" id="KW-0812">Transmembrane</keyword>
<feature type="compositionally biased region" description="Low complexity" evidence="5">
    <location>
        <begin position="65"/>
        <end position="84"/>
    </location>
</feature>
<dbReference type="Pfam" id="PF14237">
    <property type="entry name" value="GYF_2"/>
    <property type="match status" value="2"/>
</dbReference>
<keyword evidence="9" id="KW-1185">Reference proteome</keyword>
<evidence type="ECO:0000313" key="8">
    <source>
        <dbReference type="EMBL" id="ADB15800.1"/>
    </source>
</evidence>
<proteinExistence type="predicted"/>
<evidence type="ECO:0000256" key="6">
    <source>
        <dbReference type="SAM" id="Phobius"/>
    </source>
</evidence>
<feature type="transmembrane region" description="Helical" evidence="6">
    <location>
        <begin position="232"/>
        <end position="259"/>
    </location>
</feature>
<name>D2R8X3_PIRSD</name>
<dbReference type="EMBL" id="CP001848">
    <property type="protein sequence ID" value="ADB15800.1"/>
    <property type="molecule type" value="Genomic_DNA"/>
</dbReference>
<evidence type="ECO:0000259" key="7">
    <source>
        <dbReference type="Pfam" id="PF14237"/>
    </source>
</evidence>
<evidence type="ECO:0000256" key="5">
    <source>
        <dbReference type="SAM" id="MobiDB-lite"/>
    </source>
</evidence>
<dbReference type="CDD" id="cd06261">
    <property type="entry name" value="TM_PBP2"/>
    <property type="match status" value="1"/>
</dbReference>
<comment type="subcellular location">
    <subcellularLocation>
        <location evidence="1">Membrane</location>
        <topology evidence="1">Multi-pass membrane protein</topology>
    </subcellularLocation>
</comment>
<gene>
    <name evidence="8" type="ordered locus">Psta_1117</name>
</gene>
<sequence>MTDQFYIRIRGRVQGPFDSEKLRGLARRGQFSRLYEVSRDGQTWQPAKDFPELFAAPAAQVAQPAAAQTTAAPSAASSKGNSASSGGGYSLQSPAPQNATSAATWYYAYQGREQGPIDFNTLASMFSSRQLAPETEVWSQGMINWTPAQNVPGLVPPQAPTKSSMGVSSYSTESVRSETEQVSAATIRALTDSRPWVAFIAIIGFLYALLTLLSGVFQLIVGARSGVFPVTASGLTTIVMSLVIAFGAWLLVSFGSAISNVERSRREASLVRALSTLKSFWVYIGVVLIVILTFVILGVILVISVAGTIAGSFPELD</sequence>
<dbReference type="AlphaFoldDB" id="D2R8X3"/>
<feature type="transmembrane region" description="Helical" evidence="6">
    <location>
        <begin position="196"/>
        <end position="220"/>
    </location>
</feature>
<protein>
    <recommendedName>
        <fullName evidence="7">GYF domain-containing protein</fullName>
    </recommendedName>
</protein>
<evidence type="ECO:0000256" key="1">
    <source>
        <dbReference type="ARBA" id="ARBA00004141"/>
    </source>
</evidence>
<feature type="transmembrane region" description="Helical" evidence="6">
    <location>
        <begin position="280"/>
        <end position="313"/>
    </location>
</feature>
<evidence type="ECO:0000256" key="3">
    <source>
        <dbReference type="ARBA" id="ARBA00022989"/>
    </source>
</evidence>